<accession>A0A426ZPF3</accession>
<organism evidence="2 3">
    <name type="scientific">Ensete ventricosum</name>
    <name type="common">Abyssinian banana</name>
    <name type="synonym">Musa ensete</name>
    <dbReference type="NCBI Taxonomy" id="4639"/>
    <lineage>
        <taxon>Eukaryota</taxon>
        <taxon>Viridiplantae</taxon>
        <taxon>Streptophyta</taxon>
        <taxon>Embryophyta</taxon>
        <taxon>Tracheophyta</taxon>
        <taxon>Spermatophyta</taxon>
        <taxon>Magnoliopsida</taxon>
        <taxon>Liliopsida</taxon>
        <taxon>Zingiberales</taxon>
        <taxon>Musaceae</taxon>
        <taxon>Ensete</taxon>
    </lineage>
</organism>
<protein>
    <submittedName>
        <fullName evidence="2">Uncharacterized protein</fullName>
    </submittedName>
</protein>
<evidence type="ECO:0000313" key="3">
    <source>
        <dbReference type="Proteomes" id="UP000287651"/>
    </source>
</evidence>
<name>A0A426ZPF3_ENSVE</name>
<proteinExistence type="predicted"/>
<sequence length="77" mass="9104">MHLRYAGPLSGDLGMLSFNHVVQCSSFITNVEEKEEEMVEEVEEEEMEERRKKDEEEEGRSRKMKRKRGSVTFKLSH</sequence>
<feature type="region of interest" description="Disordered" evidence="1">
    <location>
        <begin position="35"/>
        <end position="77"/>
    </location>
</feature>
<dbReference type="Proteomes" id="UP000287651">
    <property type="component" value="Unassembled WGS sequence"/>
</dbReference>
<gene>
    <name evidence="2" type="ORF">B296_00040657</name>
</gene>
<reference evidence="2 3" key="1">
    <citation type="journal article" date="2014" name="Agronomy (Basel)">
        <title>A Draft Genome Sequence for Ensete ventricosum, the Drought-Tolerant Tree Against Hunger.</title>
        <authorList>
            <person name="Harrison J."/>
            <person name="Moore K.A."/>
            <person name="Paszkiewicz K."/>
            <person name="Jones T."/>
            <person name="Grant M."/>
            <person name="Ambacheew D."/>
            <person name="Muzemil S."/>
            <person name="Studholme D.J."/>
        </authorList>
    </citation>
    <scope>NUCLEOTIDE SEQUENCE [LARGE SCALE GENOMIC DNA]</scope>
</reference>
<evidence type="ECO:0000256" key="1">
    <source>
        <dbReference type="SAM" id="MobiDB-lite"/>
    </source>
</evidence>
<dbReference type="AlphaFoldDB" id="A0A426ZPF3"/>
<feature type="compositionally biased region" description="Acidic residues" evidence="1">
    <location>
        <begin position="35"/>
        <end position="47"/>
    </location>
</feature>
<dbReference type="EMBL" id="AMZH03005638">
    <property type="protein sequence ID" value="RRT65903.1"/>
    <property type="molecule type" value="Genomic_DNA"/>
</dbReference>
<evidence type="ECO:0000313" key="2">
    <source>
        <dbReference type="EMBL" id="RRT65903.1"/>
    </source>
</evidence>
<comment type="caution">
    <text evidence="2">The sequence shown here is derived from an EMBL/GenBank/DDBJ whole genome shotgun (WGS) entry which is preliminary data.</text>
</comment>